<feature type="domain" description="Rhodopsin" evidence="7">
    <location>
        <begin position="516"/>
        <end position="758"/>
    </location>
</feature>
<evidence type="ECO:0000256" key="1">
    <source>
        <dbReference type="ARBA" id="ARBA00004141"/>
    </source>
</evidence>
<feature type="transmembrane region" description="Helical" evidence="6">
    <location>
        <begin position="23"/>
        <end position="45"/>
    </location>
</feature>
<feature type="transmembrane region" description="Helical" evidence="6">
    <location>
        <begin position="333"/>
        <end position="352"/>
    </location>
</feature>
<name>A0A8H3YZH9_VENIN</name>
<comment type="subcellular location">
    <subcellularLocation>
        <location evidence="1">Membrane</location>
        <topology evidence="1">Multi-pass membrane protein</topology>
    </subcellularLocation>
</comment>
<evidence type="ECO:0000256" key="2">
    <source>
        <dbReference type="ARBA" id="ARBA00022692"/>
    </source>
</evidence>
<feature type="transmembrane region" description="Helical" evidence="6">
    <location>
        <begin position="744"/>
        <end position="765"/>
    </location>
</feature>
<reference evidence="8 9" key="1">
    <citation type="submission" date="2018-12" db="EMBL/GenBank/DDBJ databases">
        <title>Venturia inaequalis Genome Resource.</title>
        <authorList>
            <person name="Lichtner F.J."/>
        </authorList>
    </citation>
    <scope>NUCLEOTIDE SEQUENCE [LARGE SCALE GENOMIC DNA]</scope>
    <source>
        <strain evidence="8 9">120213</strain>
    </source>
</reference>
<evidence type="ECO:0000256" key="4">
    <source>
        <dbReference type="ARBA" id="ARBA00023136"/>
    </source>
</evidence>
<protein>
    <recommendedName>
        <fullName evidence="7">Rhodopsin domain-containing protein</fullName>
    </recommendedName>
</protein>
<feature type="region of interest" description="Disordered" evidence="5">
    <location>
        <begin position="773"/>
        <end position="792"/>
    </location>
</feature>
<feature type="transmembrane region" description="Helical" evidence="6">
    <location>
        <begin position="57"/>
        <end position="78"/>
    </location>
</feature>
<keyword evidence="2 6" id="KW-0812">Transmembrane</keyword>
<dbReference type="Pfam" id="PF02535">
    <property type="entry name" value="Zip"/>
    <property type="match status" value="1"/>
</dbReference>
<dbReference type="Pfam" id="PF20684">
    <property type="entry name" value="Fung_rhodopsin"/>
    <property type="match status" value="1"/>
</dbReference>
<accession>A0A8H3YZH9</accession>
<proteinExistence type="predicted"/>
<feature type="transmembrane region" description="Helical" evidence="6">
    <location>
        <begin position="98"/>
        <end position="120"/>
    </location>
</feature>
<evidence type="ECO:0000313" key="9">
    <source>
        <dbReference type="Proteomes" id="UP000447873"/>
    </source>
</evidence>
<evidence type="ECO:0000256" key="3">
    <source>
        <dbReference type="ARBA" id="ARBA00022989"/>
    </source>
</evidence>
<organism evidence="8 9">
    <name type="scientific">Venturia inaequalis</name>
    <name type="common">Apple scab fungus</name>
    <dbReference type="NCBI Taxonomy" id="5025"/>
    <lineage>
        <taxon>Eukaryota</taxon>
        <taxon>Fungi</taxon>
        <taxon>Dikarya</taxon>
        <taxon>Ascomycota</taxon>
        <taxon>Pezizomycotina</taxon>
        <taxon>Dothideomycetes</taxon>
        <taxon>Pleosporomycetidae</taxon>
        <taxon>Venturiales</taxon>
        <taxon>Venturiaceae</taxon>
        <taxon>Venturia</taxon>
    </lineage>
</organism>
<dbReference type="GO" id="GO:0005385">
    <property type="term" value="F:zinc ion transmembrane transporter activity"/>
    <property type="evidence" value="ECO:0007669"/>
    <property type="project" value="TreeGrafter"/>
</dbReference>
<feature type="transmembrane region" description="Helical" evidence="6">
    <location>
        <begin position="645"/>
        <end position="666"/>
    </location>
</feature>
<evidence type="ECO:0000256" key="6">
    <source>
        <dbReference type="SAM" id="Phobius"/>
    </source>
</evidence>
<evidence type="ECO:0000259" key="7">
    <source>
        <dbReference type="Pfam" id="PF20684"/>
    </source>
</evidence>
<dbReference type="PANTHER" id="PTHR11040">
    <property type="entry name" value="ZINC/IRON TRANSPORTER"/>
    <property type="match status" value="1"/>
</dbReference>
<dbReference type="AlphaFoldDB" id="A0A8H3YZH9"/>
<keyword evidence="4 6" id="KW-0472">Membrane</keyword>
<feature type="compositionally biased region" description="Basic and acidic residues" evidence="5">
    <location>
        <begin position="778"/>
        <end position="792"/>
    </location>
</feature>
<feature type="transmembrane region" description="Helical" evidence="6">
    <location>
        <begin position="532"/>
        <end position="549"/>
    </location>
</feature>
<feature type="transmembrane region" description="Helical" evidence="6">
    <location>
        <begin position="274"/>
        <end position="307"/>
    </location>
</feature>
<comment type="caution">
    <text evidence="8">The sequence shown here is derived from an EMBL/GenBank/DDBJ whole genome shotgun (WGS) entry which is preliminary data.</text>
</comment>
<feature type="transmembrane region" description="Helical" evidence="6">
    <location>
        <begin position="605"/>
        <end position="625"/>
    </location>
</feature>
<dbReference type="Proteomes" id="UP000447873">
    <property type="component" value="Unassembled WGS sequence"/>
</dbReference>
<dbReference type="InterPro" id="IPR003689">
    <property type="entry name" value="ZIP"/>
</dbReference>
<sequence>MALPSVKPKCGTTGPPQVYDLPIHVIGLFLVLTFSCLGAGFPLAAKRFKGLRIPPRVFFFCKHFGTGVLIATAFVHLLPTAFESLNNPCLPDLFTEKYPAMPGVIGLASMFMLFGVEMWMHSKMPHSHSHGGATGEEFSGNFQHPLPLPPVSKGNPQPGRAMSVHEGMPVWIDEKKTAEESFLEMGFPEIEAGSEMPMWFIAFYEQYVRQRNEMLGMMTHYAPSVPPYRAQESIHEKPRVVMTESSEAEEFGVVDLEHGAVDPMVLRKMSMEITLLEGGILFHSVFVGMTVSLTTEGFIVLLIAILFHQTFEGLGLGSRIAAVPYPKGSWKPWALIFAFGTTAPIGQAIGLITRNTYDPNSAFALILVGFFNAFSSGLLIYAGLVDLLHADFLSEEADRVLTNKKKMLAFSFVLMGAATMGKEAPIEPPHLASIASNTVSSLPYQMAEITEGTGSILLPTAGFNALGIFGDFSQSLLCVSSPSQCSSSAKMISISDPVTIGITFTFLALATVALLIRCHLRYRIEKNHGPEDILLVCAWLLAIPEQILLCISVRRYEGVDPQQVTYVKMFFWTLIIHNLILTCSKLSILVQYLQIFPHGKTAKACWYGTALVVCNASMQVILTVFHCAPVSAFWNEKGTCLSHTVLFWPSGIGNVITSLAIFIIPISKIRSLEMDRRAKIIVVFSSGVGSLLVPNSLVALSHTGGLTRTPRDILISVIRFLRMGFSAANPTSRGGIWTPLESTVAIICASAVALGPFFAGTIPRFSTAMRHGRTRAGSNDEKLGRDAAVEDSYVDEKELPRLPTSNEEKEIGLRLSDRIPVEDNAVVGLEGEVRTSLLGIGIEDKGISRDLRENADKEIRTRPRASTLMRIGVVLPKGGKVTDSTFLTTTPADIKKMEKRSRASTLMRVGVSLPNGGKVTDSTFLTSTPIDTNAPKRRERASTLMRIGVVLPRGGKVMDSTFLITPSATQKEVGNRTRSSTLVNVGLVLDDGIVIR</sequence>
<gene>
    <name evidence="8" type="ORF">EG328_001878</name>
</gene>
<feature type="transmembrane region" description="Helical" evidence="6">
    <location>
        <begin position="364"/>
        <end position="384"/>
    </location>
</feature>
<keyword evidence="3 6" id="KW-1133">Transmembrane helix</keyword>
<dbReference type="GO" id="GO:0005886">
    <property type="term" value="C:plasma membrane"/>
    <property type="evidence" value="ECO:0007669"/>
    <property type="project" value="TreeGrafter"/>
</dbReference>
<dbReference type="InterPro" id="IPR049326">
    <property type="entry name" value="Rhodopsin_dom_fungi"/>
</dbReference>
<feature type="transmembrane region" description="Helical" evidence="6">
    <location>
        <begin position="678"/>
        <end position="700"/>
    </location>
</feature>
<dbReference type="PANTHER" id="PTHR11040:SF24">
    <property type="entry name" value="FE(2+) TRANSPORTER 3"/>
    <property type="match status" value="1"/>
</dbReference>
<feature type="transmembrane region" description="Helical" evidence="6">
    <location>
        <begin position="498"/>
        <end position="520"/>
    </location>
</feature>
<feature type="transmembrane region" description="Helical" evidence="6">
    <location>
        <begin position="569"/>
        <end position="593"/>
    </location>
</feature>
<evidence type="ECO:0000256" key="5">
    <source>
        <dbReference type="SAM" id="MobiDB-lite"/>
    </source>
</evidence>
<dbReference type="EMBL" id="WNWS01000149">
    <property type="protein sequence ID" value="KAE9977663.1"/>
    <property type="molecule type" value="Genomic_DNA"/>
</dbReference>
<evidence type="ECO:0000313" key="8">
    <source>
        <dbReference type="EMBL" id="KAE9977663.1"/>
    </source>
</evidence>